<dbReference type="Pfam" id="PF02613">
    <property type="entry name" value="Nitrate_red_del"/>
    <property type="match status" value="1"/>
</dbReference>
<keyword evidence="1" id="KW-0143">Chaperone</keyword>
<dbReference type="PIRSF" id="PIRSF004690">
    <property type="entry name" value="DmsD"/>
    <property type="match status" value="1"/>
</dbReference>
<evidence type="ECO:0000256" key="1">
    <source>
        <dbReference type="ARBA" id="ARBA00023186"/>
    </source>
</evidence>
<dbReference type="InterPro" id="IPR020945">
    <property type="entry name" value="DMSO/NO3_reduct_chaperone"/>
</dbReference>
<protein>
    <submittedName>
        <fullName evidence="2">Dehydrogenase</fullName>
    </submittedName>
</protein>
<dbReference type="PANTHER" id="PTHR34227:SF13">
    <property type="entry name" value="TAT PROOFREADING CHAPERONE DMSD-RELATED"/>
    <property type="match status" value="1"/>
</dbReference>
<dbReference type="EMBL" id="MSCJ01000003">
    <property type="protein sequence ID" value="PQJ62606.1"/>
    <property type="molecule type" value="Genomic_DNA"/>
</dbReference>
<reference evidence="2 3" key="1">
    <citation type="submission" date="2016-12" db="EMBL/GenBank/DDBJ databases">
        <title>Diversity of luminous bacteria.</title>
        <authorList>
            <person name="Yoshizawa S."/>
            <person name="Kogure K."/>
        </authorList>
    </citation>
    <scope>NUCLEOTIDE SEQUENCE [LARGE SCALE GENOMIC DNA]</scope>
    <source>
        <strain evidence="2 3">LC1-200</strain>
    </source>
</reference>
<evidence type="ECO:0000313" key="2">
    <source>
        <dbReference type="EMBL" id="PQJ62606.1"/>
    </source>
</evidence>
<dbReference type="OrthoDB" id="3174863at2"/>
<dbReference type="InterPro" id="IPR026269">
    <property type="entry name" value="DmsD-type"/>
</dbReference>
<dbReference type="Proteomes" id="UP000238730">
    <property type="component" value="Unassembled WGS sequence"/>
</dbReference>
<dbReference type="PANTHER" id="PTHR34227">
    <property type="entry name" value="CHAPERONE PROTEIN YCDY"/>
    <property type="match status" value="1"/>
</dbReference>
<dbReference type="InterPro" id="IPR050289">
    <property type="entry name" value="TorD/DmsD_chaperones"/>
</dbReference>
<accession>A0A2S7VKC9</accession>
<dbReference type="RefSeq" id="WP_105062401.1">
    <property type="nucleotide sequence ID" value="NZ_MSCJ01000003.1"/>
</dbReference>
<organism evidence="2 3">
    <name type="scientific">Photobacterium angustum</name>
    <dbReference type="NCBI Taxonomy" id="661"/>
    <lineage>
        <taxon>Bacteria</taxon>
        <taxon>Pseudomonadati</taxon>
        <taxon>Pseudomonadota</taxon>
        <taxon>Gammaproteobacteria</taxon>
        <taxon>Vibrionales</taxon>
        <taxon>Vibrionaceae</taxon>
        <taxon>Photobacterium</taxon>
    </lineage>
</organism>
<evidence type="ECO:0000313" key="3">
    <source>
        <dbReference type="Proteomes" id="UP000238730"/>
    </source>
</evidence>
<comment type="caution">
    <text evidence="2">The sequence shown here is derived from an EMBL/GenBank/DDBJ whole genome shotgun (WGS) entry which is preliminary data.</text>
</comment>
<name>A0A2S7VKC9_PHOAN</name>
<gene>
    <name evidence="2" type="ORF">BTO08_20490</name>
</gene>
<dbReference type="SUPFAM" id="SSF89155">
    <property type="entry name" value="TorD-like"/>
    <property type="match status" value="1"/>
</dbReference>
<dbReference type="Gene3D" id="1.10.3480.10">
    <property type="entry name" value="TorD-like"/>
    <property type="match status" value="1"/>
</dbReference>
<dbReference type="AlphaFoldDB" id="A0A2S7VKC9"/>
<proteinExistence type="predicted"/>
<sequence>MYSSADLDNIRVFSRVIGGLFYYHPSQYDVSGVSTVLTLENTGYTQFDVTTNAFLNTDSDVLAVWHDELFTGVGEMKAPPWGSVYLDRESVVFGESTLAFRAFLKQYDIEFEACHNEPEDQFGLMLMVVSSLIEAKEFDAVKALLSVHILPWASHYLTLLEQAAPEGAYHQLALLGQEFLEVLTEEFGAEAIPSKVYFNARS</sequence>
<dbReference type="InterPro" id="IPR036411">
    <property type="entry name" value="TorD-like_sf"/>
</dbReference>